<organism evidence="3">
    <name type="scientific">Eucalyptus grandis</name>
    <name type="common">Flooded gum</name>
    <dbReference type="NCBI Taxonomy" id="71139"/>
    <lineage>
        <taxon>Eukaryota</taxon>
        <taxon>Viridiplantae</taxon>
        <taxon>Streptophyta</taxon>
        <taxon>Embryophyta</taxon>
        <taxon>Tracheophyta</taxon>
        <taxon>Spermatophyta</taxon>
        <taxon>Magnoliopsida</taxon>
        <taxon>eudicotyledons</taxon>
        <taxon>Gunneridae</taxon>
        <taxon>Pentapetalae</taxon>
        <taxon>rosids</taxon>
        <taxon>malvids</taxon>
        <taxon>Myrtales</taxon>
        <taxon>Myrtaceae</taxon>
        <taxon>Myrtoideae</taxon>
        <taxon>Eucalypteae</taxon>
        <taxon>Eucalyptus</taxon>
    </lineage>
</organism>
<feature type="domain" description="CCHC-type" evidence="2">
    <location>
        <begin position="163"/>
        <end position="176"/>
    </location>
</feature>
<evidence type="ECO:0000259" key="2">
    <source>
        <dbReference type="PROSITE" id="PS50158"/>
    </source>
</evidence>
<dbReference type="PROSITE" id="PS50158">
    <property type="entry name" value="ZF_CCHC"/>
    <property type="match status" value="1"/>
</dbReference>
<evidence type="ECO:0000256" key="1">
    <source>
        <dbReference type="PROSITE-ProRule" id="PRU00047"/>
    </source>
</evidence>
<protein>
    <recommendedName>
        <fullName evidence="2">CCHC-type domain-containing protein</fullName>
    </recommendedName>
</protein>
<sequence length="196" mass="22341">MVHADDANSPRLAALCKRLGRLCSPHDLERDDGLNAAKFKLHTNKQRILDGGPWVFSGRLVVFKAWIPNTPLHCYDFSTCAIWVQVFGLPLEWCTEQLIRKAVMTVGKVLEVRADGQDTFTMRLGRARVELDFQHPLQIGRLIRINNKTIWLDFRYERLAHYCYLCGKLGHYATSCTASPVDVDQLTGDDKLPYGH</sequence>
<dbReference type="STRING" id="71139.A0A059DF65"/>
<dbReference type="Pfam" id="PF14392">
    <property type="entry name" value="zf-CCHC_4"/>
    <property type="match status" value="1"/>
</dbReference>
<keyword evidence="1" id="KW-0862">Zinc</keyword>
<dbReference type="InterPro" id="IPR025836">
    <property type="entry name" value="Zn_knuckle_CX2CX4HX4C"/>
</dbReference>
<reference evidence="3" key="1">
    <citation type="submission" date="2013-07" db="EMBL/GenBank/DDBJ databases">
        <title>The genome of Eucalyptus grandis.</title>
        <authorList>
            <person name="Schmutz J."/>
            <person name="Hayes R."/>
            <person name="Myburg A."/>
            <person name="Tuskan G."/>
            <person name="Grattapaglia D."/>
            <person name="Rokhsar D.S."/>
        </authorList>
    </citation>
    <scope>NUCLEOTIDE SEQUENCE</scope>
    <source>
        <tissue evidence="3">Leaf extractions</tissue>
    </source>
</reference>
<evidence type="ECO:0000313" key="3">
    <source>
        <dbReference type="EMBL" id="KCW89222.1"/>
    </source>
</evidence>
<gene>
    <name evidence="3" type="ORF">EUGRSUZ_A01526</name>
</gene>
<dbReference type="InParanoid" id="A0A059DF65"/>
<proteinExistence type="predicted"/>
<dbReference type="GO" id="GO:0003676">
    <property type="term" value="F:nucleic acid binding"/>
    <property type="evidence" value="ECO:0007669"/>
    <property type="project" value="InterPro"/>
</dbReference>
<dbReference type="InterPro" id="IPR040256">
    <property type="entry name" value="At4g02000-like"/>
</dbReference>
<name>A0A059DF65_EUCGR</name>
<dbReference type="InterPro" id="IPR036875">
    <property type="entry name" value="Znf_CCHC_sf"/>
</dbReference>
<dbReference type="SUPFAM" id="SSF57756">
    <property type="entry name" value="Retrovirus zinc finger-like domains"/>
    <property type="match status" value="1"/>
</dbReference>
<dbReference type="EMBL" id="KK198753">
    <property type="protein sequence ID" value="KCW89222.1"/>
    <property type="molecule type" value="Genomic_DNA"/>
</dbReference>
<dbReference type="AlphaFoldDB" id="A0A059DF65"/>
<accession>A0A059DF65</accession>
<dbReference type="PANTHER" id="PTHR31286:SF99">
    <property type="entry name" value="DUF4283 DOMAIN-CONTAINING PROTEIN"/>
    <property type="match status" value="1"/>
</dbReference>
<keyword evidence="1" id="KW-0479">Metal-binding</keyword>
<dbReference type="Gramene" id="KCW89222">
    <property type="protein sequence ID" value="KCW89222"/>
    <property type="gene ID" value="EUGRSUZ_A01526"/>
</dbReference>
<dbReference type="OMA" id="EYQEDYS"/>
<dbReference type="GO" id="GO:0008270">
    <property type="term" value="F:zinc ion binding"/>
    <property type="evidence" value="ECO:0007669"/>
    <property type="project" value="UniProtKB-KW"/>
</dbReference>
<dbReference type="PANTHER" id="PTHR31286">
    <property type="entry name" value="GLYCINE-RICH CELL WALL STRUCTURAL PROTEIN 1.8-LIKE"/>
    <property type="match status" value="1"/>
</dbReference>
<dbReference type="InterPro" id="IPR001878">
    <property type="entry name" value="Znf_CCHC"/>
</dbReference>
<keyword evidence="1" id="KW-0863">Zinc-finger</keyword>